<feature type="transmembrane region" description="Helical" evidence="2">
    <location>
        <begin position="71"/>
        <end position="89"/>
    </location>
</feature>
<feature type="transmembrane region" description="Helical" evidence="2">
    <location>
        <begin position="101"/>
        <end position="117"/>
    </location>
</feature>
<keyword evidence="2" id="KW-0472">Membrane</keyword>
<comment type="caution">
    <text evidence="4">The sequence shown here is derived from an EMBL/GenBank/DDBJ whole genome shotgun (WGS) entry which is preliminary data.</text>
</comment>
<evidence type="ECO:0000313" key="5">
    <source>
        <dbReference type="Proteomes" id="UP001465755"/>
    </source>
</evidence>
<keyword evidence="2" id="KW-0812">Transmembrane</keyword>
<feature type="transmembrane region" description="Helical" evidence="2">
    <location>
        <begin position="26"/>
        <end position="51"/>
    </location>
</feature>
<proteinExistence type="predicted"/>
<organism evidence="4 5">
    <name type="scientific">Symbiochloris irregularis</name>
    <dbReference type="NCBI Taxonomy" id="706552"/>
    <lineage>
        <taxon>Eukaryota</taxon>
        <taxon>Viridiplantae</taxon>
        <taxon>Chlorophyta</taxon>
        <taxon>core chlorophytes</taxon>
        <taxon>Trebouxiophyceae</taxon>
        <taxon>Trebouxiales</taxon>
        <taxon>Trebouxiaceae</taxon>
        <taxon>Symbiochloris</taxon>
    </lineage>
</organism>
<feature type="region of interest" description="Disordered" evidence="1">
    <location>
        <begin position="173"/>
        <end position="218"/>
    </location>
</feature>
<dbReference type="EMBL" id="JALJOQ010000248">
    <property type="protein sequence ID" value="KAK9787476.1"/>
    <property type="molecule type" value="Genomic_DNA"/>
</dbReference>
<keyword evidence="2" id="KW-1133">Transmembrane helix</keyword>
<keyword evidence="5" id="KW-1185">Reference proteome</keyword>
<gene>
    <name evidence="3" type="ORF">WJX73_007883</name>
    <name evidence="4" type="ORF">WJX73_010841</name>
</gene>
<protein>
    <submittedName>
        <fullName evidence="4">Uncharacterized protein</fullName>
    </submittedName>
</protein>
<name>A0AAW1NQX3_9CHLO</name>
<evidence type="ECO:0000313" key="4">
    <source>
        <dbReference type="EMBL" id="KAK9794328.1"/>
    </source>
</evidence>
<evidence type="ECO:0000256" key="2">
    <source>
        <dbReference type="SAM" id="Phobius"/>
    </source>
</evidence>
<feature type="compositionally biased region" description="Polar residues" evidence="1">
    <location>
        <begin position="177"/>
        <end position="194"/>
    </location>
</feature>
<evidence type="ECO:0000256" key="1">
    <source>
        <dbReference type="SAM" id="MobiDB-lite"/>
    </source>
</evidence>
<feature type="compositionally biased region" description="Polar residues" evidence="1">
    <location>
        <begin position="202"/>
        <end position="218"/>
    </location>
</feature>
<sequence>MRISATQITAKASMASGVSRMDNRGLIVTGVVATSLFFLIAGWFILLGGVSRVQHVCHSNGLGRCRDRTGLYWWIIWFQFFALFLWPVVTFIEGLRGGRSAVIAIFAILVTLQMLSADNALDYTDDNGFQSGYKTAASGFIILATFNLIAIILLGFQIGEKLDGGDSYGSGGTTTYNNPTAKPTNTSGATSVPDNNPRPFRQASNAHGMNLSQSPPNV</sequence>
<evidence type="ECO:0000313" key="3">
    <source>
        <dbReference type="EMBL" id="KAK9787476.1"/>
    </source>
</evidence>
<feature type="transmembrane region" description="Helical" evidence="2">
    <location>
        <begin position="137"/>
        <end position="156"/>
    </location>
</feature>
<reference evidence="4" key="2">
    <citation type="submission" date="2024-04" db="EMBL/GenBank/DDBJ databases">
        <authorList>
            <person name="Dal Grande F."/>
            <person name="Keller J."/>
            <person name="Delaux P.-M."/>
        </authorList>
    </citation>
    <scope>NUCLEOTIDE SEQUENCE</scope>
    <source>
        <strain evidence="4">SAG 2036</strain>
    </source>
</reference>
<reference evidence="4 5" key="1">
    <citation type="journal article" date="2024" name="Nat. Commun.">
        <title>Phylogenomics reveals the evolutionary origins of lichenization in chlorophyte algae.</title>
        <authorList>
            <person name="Puginier C."/>
            <person name="Libourel C."/>
            <person name="Otte J."/>
            <person name="Skaloud P."/>
            <person name="Haon M."/>
            <person name="Grisel S."/>
            <person name="Petersen M."/>
            <person name="Berrin J.G."/>
            <person name="Delaux P.M."/>
            <person name="Dal Grande F."/>
            <person name="Keller J."/>
        </authorList>
    </citation>
    <scope>NUCLEOTIDE SEQUENCE [LARGE SCALE GENOMIC DNA]</scope>
    <source>
        <strain evidence="4 5">SAG 2036</strain>
    </source>
</reference>
<accession>A0AAW1NQX3</accession>
<dbReference type="AlphaFoldDB" id="A0AAW1NQX3"/>
<dbReference type="EMBL" id="JALJOQ010000141">
    <property type="protein sequence ID" value="KAK9794328.1"/>
    <property type="molecule type" value="Genomic_DNA"/>
</dbReference>
<dbReference type="Proteomes" id="UP001465755">
    <property type="component" value="Unassembled WGS sequence"/>
</dbReference>